<dbReference type="AlphaFoldDB" id="A0A545T6H1"/>
<evidence type="ECO:0000313" key="3">
    <source>
        <dbReference type="Proteomes" id="UP000317839"/>
    </source>
</evidence>
<organism evidence="2 3">
    <name type="scientific">Aliikangiella marina</name>
    <dbReference type="NCBI Taxonomy" id="1712262"/>
    <lineage>
        <taxon>Bacteria</taxon>
        <taxon>Pseudomonadati</taxon>
        <taxon>Pseudomonadota</taxon>
        <taxon>Gammaproteobacteria</taxon>
        <taxon>Oceanospirillales</taxon>
        <taxon>Pleioneaceae</taxon>
        <taxon>Aliikangiella</taxon>
    </lineage>
</organism>
<protein>
    <recommendedName>
        <fullName evidence="4">EfeO-type cupredoxin-like domain-containing protein</fullName>
    </recommendedName>
</protein>
<sequence length="130" mass="14269">MMKNLISLTKRISVALLLIIGFTNTAAAGTPQTREDGVTVIHLDEYNGYFAAKETVAGLKAGEYEFVVTNKAEKLVGFQIQALGNKGENLDMFPLEPGETRISRVTIGKDGVRFRCPINPTPWVDLDVIK</sequence>
<gene>
    <name evidence="2" type="ORF">FLL45_15070</name>
</gene>
<proteinExistence type="predicted"/>
<dbReference type="Proteomes" id="UP000317839">
    <property type="component" value="Unassembled WGS sequence"/>
</dbReference>
<dbReference type="OrthoDB" id="6264717at2"/>
<feature type="chain" id="PRO_5022008810" description="EfeO-type cupredoxin-like domain-containing protein" evidence="1">
    <location>
        <begin position="29"/>
        <end position="130"/>
    </location>
</feature>
<keyword evidence="3" id="KW-1185">Reference proteome</keyword>
<comment type="caution">
    <text evidence="2">The sequence shown here is derived from an EMBL/GenBank/DDBJ whole genome shotgun (WGS) entry which is preliminary data.</text>
</comment>
<feature type="signal peptide" evidence="1">
    <location>
        <begin position="1"/>
        <end position="28"/>
    </location>
</feature>
<evidence type="ECO:0000313" key="2">
    <source>
        <dbReference type="EMBL" id="TQV72788.1"/>
    </source>
</evidence>
<keyword evidence="1" id="KW-0732">Signal</keyword>
<evidence type="ECO:0000256" key="1">
    <source>
        <dbReference type="SAM" id="SignalP"/>
    </source>
</evidence>
<reference evidence="2 3" key="1">
    <citation type="submission" date="2019-06" db="EMBL/GenBank/DDBJ databases">
        <title>Draft genome of Aliikangiella marina GYP-15.</title>
        <authorList>
            <person name="Wang G."/>
        </authorList>
    </citation>
    <scope>NUCLEOTIDE SEQUENCE [LARGE SCALE GENOMIC DNA]</scope>
    <source>
        <strain evidence="2 3">GYP-15</strain>
    </source>
</reference>
<evidence type="ECO:0008006" key="4">
    <source>
        <dbReference type="Google" id="ProtNLM"/>
    </source>
</evidence>
<name>A0A545T6H1_9GAMM</name>
<dbReference type="EMBL" id="VIKR01000004">
    <property type="protein sequence ID" value="TQV72788.1"/>
    <property type="molecule type" value="Genomic_DNA"/>
</dbReference>
<accession>A0A545T6H1</accession>